<dbReference type="InterPro" id="IPR050680">
    <property type="entry name" value="YpeA/RimI_acetyltransf"/>
</dbReference>
<sequence length="148" mass="17076">MEARILNKTDLDWLFVLEVECFGSGAWTKEMLYSHLDEASAIGATDLCYILYKLSGEEIEIYRVAVHPRHRKKGIAKKLLDYLLNSEREKSFFLEVSSLNLPAIGLYEACGFQRIHVRKRYYEDGSDALIYKKASPDVSEIFNFEVPD</sequence>
<proteinExistence type="predicted"/>
<dbReference type="Pfam" id="PF00583">
    <property type="entry name" value="Acetyltransf_1"/>
    <property type="match status" value="1"/>
</dbReference>
<evidence type="ECO:0000313" key="4">
    <source>
        <dbReference type="EMBL" id="TGL89960.1"/>
    </source>
</evidence>
<dbReference type="PANTHER" id="PTHR43420:SF44">
    <property type="entry name" value="ACETYLTRANSFERASE YPEA"/>
    <property type="match status" value="1"/>
</dbReference>
<protein>
    <submittedName>
        <fullName evidence="4">N-acetyltransferase</fullName>
    </submittedName>
</protein>
<evidence type="ECO:0000259" key="3">
    <source>
        <dbReference type="PROSITE" id="PS51186"/>
    </source>
</evidence>
<evidence type="ECO:0000256" key="1">
    <source>
        <dbReference type="ARBA" id="ARBA00022679"/>
    </source>
</evidence>
<name>A0A6N4QM63_9LEPT</name>
<dbReference type="PANTHER" id="PTHR43420">
    <property type="entry name" value="ACETYLTRANSFERASE"/>
    <property type="match status" value="1"/>
</dbReference>
<dbReference type="InterPro" id="IPR000182">
    <property type="entry name" value="GNAT_dom"/>
</dbReference>
<dbReference type="SUPFAM" id="SSF55729">
    <property type="entry name" value="Acyl-CoA N-acyltransferases (Nat)"/>
    <property type="match status" value="1"/>
</dbReference>
<organism evidence="4 5">
    <name type="scientific">Leptospira yasudae</name>
    <dbReference type="NCBI Taxonomy" id="2202201"/>
    <lineage>
        <taxon>Bacteria</taxon>
        <taxon>Pseudomonadati</taxon>
        <taxon>Spirochaetota</taxon>
        <taxon>Spirochaetia</taxon>
        <taxon>Leptospirales</taxon>
        <taxon>Leptospiraceae</taxon>
        <taxon>Leptospira</taxon>
    </lineage>
</organism>
<dbReference type="Gene3D" id="3.40.630.30">
    <property type="match status" value="1"/>
</dbReference>
<accession>A0A6N4QM63</accession>
<keyword evidence="2" id="KW-0012">Acyltransferase</keyword>
<evidence type="ECO:0000256" key="2">
    <source>
        <dbReference type="ARBA" id="ARBA00023315"/>
    </source>
</evidence>
<comment type="caution">
    <text evidence="4">The sequence shown here is derived from an EMBL/GenBank/DDBJ whole genome shotgun (WGS) entry which is preliminary data.</text>
</comment>
<gene>
    <name evidence="4" type="ORF">EHQ83_00770</name>
</gene>
<dbReference type="PROSITE" id="PS51186">
    <property type="entry name" value="GNAT"/>
    <property type="match status" value="1"/>
</dbReference>
<reference evidence="4 5" key="1">
    <citation type="journal article" date="2019" name="PLoS Negl. Trop. Dis.">
        <title>Revisiting the worldwide diversity of Leptospira species in the environment.</title>
        <authorList>
            <person name="Vincent A.T."/>
            <person name="Schiettekatte O."/>
            <person name="Bourhy P."/>
            <person name="Veyrier F.J."/>
            <person name="Picardeau M."/>
        </authorList>
    </citation>
    <scope>NUCLEOTIDE SEQUENCE [LARGE SCALE GENOMIC DNA]</scope>
    <source>
        <strain evidence="4 5">201702445</strain>
    </source>
</reference>
<evidence type="ECO:0000313" key="5">
    <source>
        <dbReference type="Proteomes" id="UP000297613"/>
    </source>
</evidence>
<feature type="domain" description="N-acetyltransferase" evidence="3">
    <location>
        <begin position="1"/>
        <end position="136"/>
    </location>
</feature>
<dbReference type="RefSeq" id="WP_135573887.1">
    <property type="nucleotide sequence ID" value="NZ_RQGK01000007.1"/>
</dbReference>
<dbReference type="GO" id="GO:0016747">
    <property type="term" value="F:acyltransferase activity, transferring groups other than amino-acyl groups"/>
    <property type="evidence" value="ECO:0007669"/>
    <property type="project" value="InterPro"/>
</dbReference>
<dbReference type="Proteomes" id="UP000297613">
    <property type="component" value="Unassembled WGS sequence"/>
</dbReference>
<dbReference type="AlphaFoldDB" id="A0A6N4QM63"/>
<dbReference type="CDD" id="cd04301">
    <property type="entry name" value="NAT_SF"/>
    <property type="match status" value="1"/>
</dbReference>
<dbReference type="EMBL" id="RQGM01000004">
    <property type="protein sequence ID" value="TGL89960.1"/>
    <property type="molecule type" value="Genomic_DNA"/>
</dbReference>
<dbReference type="InterPro" id="IPR016181">
    <property type="entry name" value="Acyl_CoA_acyltransferase"/>
</dbReference>
<keyword evidence="1 4" id="KW-0808">Transferase</keyword>